<protein>
    <submittedName>
        <fullName evidence="1">Uncharacterized protein</fullName>
    </submittedName>
</protein>
<keyword evidence="2" id="KW-1185">Reference proteome</keyword>
<sequence>MFDSQGDALPTWVALTLVAGAAFALALAVPRTPPPDASAVANAADTVTAGEHAAARIVPTDAAAVRVRPSRVALRNDAGTAHATLRERVTPAATPRLRRVLRGDPPIAVYPSLAAFRADSRRARVNARNENDDWRACDGSLTVRRVVRGGVDVTLLG</sequence>
<dbReference type="InterPro" id="IPR055707">
    <property type="entry name" value="DUF7283"/>
</dbReference>
<name>U3AFB9_9EURY</name>
<proteinExistence type="predicted"/>
<dbReference type="Proteomes" id="UP000016986">
    <property type="component" value="Unassembled WGS sequence"/>
</dbReference>
<accession>U3AFB9</accession>
<dbReference type="OrthoDB" id="157493at2157"/>
<evidence type="ECO:0000313" key="2">
    <source>
        <dbReference type="Proteomes" id="UP000016986"/>
    </source>
</evidence>
<dbReference type="RefSeq" id="WP_021780612.1">
    <property type="nucleotide sequence ID" value="NZ_BATA01000069.1"/>
</dbReference>
<reference evidence="1 2" key="1">
    <citation type="submission" date="2013-09" db="EMBL/GenBank/DDBJ databases">
        <title>Whole genome sequencing of Halarchaeum acidiphilum strain MH1-52-1.</title>
        <authorList>
            <person name="Shimane Y."/>
            <person name="Minegishi H."/>
            <person name="Nishi S."/>
            <person name="Echigo A."/>
            <person name="Shuto A."/>
            <person name="Konishi M."/>
            <person name="Ito T."/>
            <person name="Ohkuma M."/>
            <person name="Ohta Y."/>
            <person name="Nagano Y."/>
            <person name="Tsubouchi T."/>
            <person name="Mori K."/>
            <person name="Usui K."/>
            <person name="Kamekura M."/>
            <person name="Usami R."/>
            <person name="Takaki Y."/>
            <person name="Hatada Y."/>
        </authorList>
    </citation>
    <scope>NUCLEOTIDE SEQUENCE [LARGE SCALE GENOMIC DNA]</scope>
    <source>
        <strain evidence="1 2">JCM 16109</strain>
    </source>
</reference>
<gene>
    <name evidence="1" type="ORF">MBEHAL_2238</name>
</gene>
<dbReference type="EMBL" id="BATA01000069">
    <property type="protein sequence ID" value="GAD53478.1"/>
    <property type="molecule type" value="Genomic_DNA"/>
</dbReference>
<comment type="caution">
    <text evidence="1">The sequence shown here is derived from an EMBL/GenBank/DDBJ whole genome shotgun (WGS) entry which is preliminary data.</text>
</comment>
<evidence type="ECO:0000313" key="1">
    <source>
        <dbReference type="EMBL" id="GAD53478.1"/>
    </source>
</evidence>
<dbReference type="Pfam" id="PF23954">
    <property type="entry name" value="DUF7283"/>
    <property type="match status" value="1"/>
</dbReference>
<organism evidence="1 2">
    <name type="scientific">Halarchaeum acidiphilum MH1-52-1</name>
    <dbReference type="NCBI Taxonomy" id="1261545"/>
    <lineage>
        <taxon>Archaea</taxon>
        <taxon>Methanobacteriati</taxon>
        <taxon>Methanobacteriota</taxon>
        <taxon>Stenosarchaea group</taxon>
        <taxon>Halobacteria</taxon>
        <taxon>Halobacteriales</taxon>
        <taxon>Halobacteriaceae</taxon>
    </lineage>
</organism>
<dbReference type="eggNOG" id="arCOG04673">
    <property type="taxonomic scope" value="Archaea"/>
</dbReference>
<dbReference type="AlphaFoldDB" id="U3AFB9"/>